<sequence>MSACDDVVMPKPGMPLQAALIPDCTKPEAHRAAYRTAKANDAIFVCVARHGQRWKVQLDAMASRKPYVPDQSLAVLRSAAEALVLDGTVEQANIGADYISMGPIETEERAREIGAAFHAAMYGLQLLHMAAPSQSEASSRRPGGGR</sequence>
<accession>A0A3M0I1H4</accession>
<dbReference type="EMBL" id="PENI01000050">
    <property type="protein sequence ID" value="RMB79919.1"/>
    <property type="molecule type" value="Genomic_DNA"/>
</dbReference>
<organism evidence="1 2">
    <name type="scientific">Streptomyces shenzhenensis</name>
    <dbReference type="NCBI Taxonomy" id="943815"/>
    <lineage>
        <taxon>Bacteria</taxon>
        <taxon>Bacillati</taxon>
        <taxon>Actinomycetota</taxon>
        <taxon>Actinomycetes</taxon>
        <taxon>Kitasatosporales</taxon>
        <taxon>Streptomycetaceae</taxon>
        <taxon>Streptomyces</taxon>
    </lineage>
</organism>
<keyword evidence="2" id="KW-1185">Reference proteome</keyword>
<evidence type="ECO:0000313" key="1">
    <source>
        <dbReference type="EMBL" id="RMB79919.1"/>
    </source>
</evidence>
<dbReference type="Proteomes" id="UP000270471">
    <property type="component" value="Unassembled WGS sequence"/>
</dbReference>
<evidence type="ECO:0000313" key="2">
    <source>
        <dbReference type="Proteomes" id="UP000270471"/>
    </source>
</evidence>
<dbReference type="RefSeq" id="WP_147481284.1">
    <property type="nucleotide sequence ID" value="NZ_PENI01000050.1"/>
</dbReference>
<dbReference type="AlphaFoldDB" id="A0A3M0I1H4"/>
<gene>
    <name evidence="1" type="ORF">CTZ28_42725</name>
</gene>
<proteinExistence type="predicted"/>
<comment type="caution">
    <text evidence="1">The sequence shown here is derived from an EMBL/GenBank/DDBJ whole genome shotgun (WGS) entry which is preliminary data.</text>
</comment>
<protein>
    <submittedName>
        <fullName evidence="1">Uncharacterized protein</fullName>
    </submittedName>
</protein>
<dbReference type="OrthoDB" id="4216593at2"/>
<reference evidence="1 2" key="1">
    <citation type="submission" date="2017-11" db="EMBL/GenBank/DDBJ databases">
        <title>Draft genome of actinobacteria isolated from guarana (Paullinia cupana (Mart.) Ducke.</title>
        <authorList>
            <person name="Siqueira K.A."/>
            <person name="Liotti R.G."/>
            <person name="Mendes T.A.O."/>
            <person name="Soares M.A."/>
        </authorList>
    </citation>
    <scope>NUCLEOTIDE SEQUENCE [LARGE SCALE GENOMIC DNA]</scope>
    <source>
        <strain evidence="1 2">193</strain>
    </source>
</reference>
<name>A0A3M0I1H4_9ACTN</name>